<gene>
    <name evidence="2" type="ORF">FRX31_030481</name>
</gene>
<dbReference type="AlphaFoldDB" id="A0A7J6V692"/>
<evidence type="ECO:0000313" key="2">
    <source>
        <dbReference type="EMBL" id="KAF5179932.1"/>
    </source>
</evidence>
<feature type="domain" description="DUF7722" evidence="1">
    <location>
        <begin position="73"/>
        <end position="118"/>
    </location>
</feature>
<evidence type="ECO:0000259" key="1">
    <source>
        <dbReference type="Pfam" id="PF24847"/>
    </source>
</evidence>
<reference evidence="2 3" key="1">
    <citation type="submission" date="2020-06" db="EMBL/GenBank/DDBJ databases">
        <title>Transcriptomic and genomic resources for Thalictrum thalictroides and T. hernandezii: Facilitating candidate gene discovery in an emerging model plant lineage.</title>
        <authorList>
            <person name="Arias T."/>
            <person name="Riano-Pachon D.M."/>
            <person name="Di Stilio V.S."/>
        </authorList>
    </citation>
    <scope>NUCLEOTIDE SEQUENCE [LARGE SCALE GENOMIC DNA]</scope>
    <source>
        <strain evidence="3">cv. WT478/WT964</strain>
        <tissue evidence="2">Leaves</tissue>
    </source>
</reference>
<dbReference type="PANTHER" id="PTHR33513">
    <property type="entry name" value="OS06G0523300 PROTEIN"/>
    <property type="match status" value="1"/>
</dbReference>
<keyword evidence="3" id="KW-1185">Reference proteome</keyword>
<dbReference type="Pfam" id="PF24847">
    <property type="entry name" value="DUF7722"/>
    <property type="match status" value="1"/>
</dbReference>
<evidence type="ECO:0000313" key="3">
    <source>
        <dbReference type="Proteomes" id="UP000554482"/>
    </source>
</evidence>
<sequence length="121" mass="14030">MAASSLKWLVHSVCASTFGYPKDLFNTNGDDQLVYKKSNMNPKCTNGTESFFKEEETCNKGNCPTMFQMPLHYPRYKKADYDKMEEWKVDMLLKQYGICCDGTVDEKRSFAMGAFLWPDQY</sequence>
<dbReference type="EMBL" id="JABWDY010038114">
    <property type="protein sequence ID" value="KAF5179932.1"/>
    <property type="molecule type" value="Genomic_DNA"/>
</dbReference>
<organism evidence="2 3">
    <name type="scientific">Thalictrum thalictroides</name>
    <name type="common">Rue-anemone</name>
    <name type="synonym">Anemone thalictroides</name>
    <dbReference type="NCBI Taxonomy" id="46969"/>
    <lineage>
        <taxon>Eukaryota</taxon>
        <taxon>Viridiplantae</taxon>
        <taxon>Streptophyta</taxon>
        <taxon>Embryophyta</taxon>
        <taxon>Tracheophyta</taxon>
        <taxon>Spermatophyta</taxon>
        <taxon>Magnoliopsida</taxon>
        <taxon>Ranunculales</taxon>
        <taxon>Ranunculaceae</taxon>
        <taxon>Thalictroideae</taxon>
        <taxon>Thalictrum</taxon>
    </lineage>
</organism>
<comment type="caution">
    <text evidence="2">The sequence shown here is derived from an EMBL/GenBank/DDBJ whole genome shotgun (WGS) entry which is preliminary data.</text>
</comment>
<dbReference type="OrthoDB" id="1932905at2759"/>
<protein>
    <submittedName>
        <fullName evidence="2">Cytoplasmic tRNA 2-thiolation protein</fullName>
    </submittedName>
</protein>
<dbReference type="InterPro" id="IPR056139">
    <property type="entry name" value="DUF7722"/>
</dbReference>
<dbReference type="PANTHER" id="PTHR33513:SF21">
    <property type="entry name" value="JMJN DOMAIN-CONTAINING PROTEIN"/>
    <property type="match status" value="1"/>
</dbReference>
<name>A0A7J6V692_THATH</name>
<dbReference type="Proteomes" id="UP000554482">
    <property type="component" value="Unassembled WGS sequence"/>
</dbReference>
<proteinExistence type="predicted"/>
<accession>A0A7J6V692</accession>